<dbReference type="SMART" id="SM00338">
    <property type="entry name" value="BRLZ"/>
    <property type="match status" value="1"/>
</dbReference>
<evidence type="ECO:0000259" key="8">
    <source>
        <dbReference type="PROSITE" id="PS50217"/>
    </source>
</evidence>
<dbReference type="InterPro" id="IPR051381">
    <property type="entry name" value="CREB_ATF_subfamily"/>
</dbReference>
<keyword evidence="10" id="KW-1185">Reference proteome</keyword>
<dbReference type="Pfam" id="PF00170">
    <property type="entry name" value="bZIP_1"/>
    <property type="match status" value="1"/>
</dbReference>
<evidence type="ECO:0000313" key="9">
    <source>
        <dbReference type="EMBL" id="KAA0199387.1"/>
    </source>
</evidence>
<dbReference type="CDD" id="cd14689">
    <property type="entry name" value="bZIP_CREB3"/>
    <property type="match status" value="1"/>
</dbReference>
<feature type="region of interest" description="Disordered" evidence="7">
    <location>
        <begin position="210"/>
        <end position="229"/>
    </location>
</feature>
<dbReference type="InterPro" id="IPR046347">
    <property type="entry name" value="bZIP_sf"/>
</dbReference>
<proteinExistence type="predicted"/>
<evidence type="ECO:0000313" key="10">
    <source>
        <dbReference type="Proteomes" id="UP000728185"/>
    </source>
</evidence>
<dbReference type="SUPFAM" id="SSF57959">
    <property type="entry name" value="Leucine zipper domain"/>
    <property type="match status" value="1"/>
</dbReference>
<name>A0A8E0S1T4_9TREM</name>
<feature type="domain" description="BZIP" evidence="8">
    <location>
        <begin position="295"/>
        <end position="358"/>
    </location>
</feature>
<keyword evidence="5" id="KW-0539">Nucleus</keyword>
<dbReference type="Gene3D" id="1.20.5.170">
    <property type="match status" value="1"/>
</dbReference>
<dbReference type="PANTHER" id="PTHR45996:SF3">
    <property type="entry name" value="CREB-H TRANSCRIPTION FACTOR HOMOLOG LET-607"/>
    <property type="match status" value="1"/>
</dbReference>
<protein>
    <submittedName>
        <fullName evidence="9">Putative camp-response element binding protein</fullName>
    </submittedName>
</protein>
<accession>A0A8E0S1T4</accession>
<dbReference type="GO" id="GO:0005789">
    <property type="term" value="C:endoplasmic reticulum membrane"/>
    <property type="evidence" value="ECO:0007669"/>
    <property type="project" value="UniProtKB-SubCell"/>
</dbReference>
<dbReference type="Proteomes" id="UP000728185">
    <property type="component" value="Unassembled WGS sequence"/>
</dbReference>
<dbReference type="InterPro" id="IPR004827">
    <property type="entry name" value="bZIP"/>
</dbReference>
<feature type="region of interest" description="Disordered" evidence="7">
    <location>
        <begin position="170"/>
        <end position="190"/>
    </location>
</feature>
<dbReference type="GO" id="GO:0000978">
    <property type="term" value="F:RNA polymerase II cis-regulatory region sequence-specific DNA binding"/>
    <property type="evidence" value="ECO:0007669"/>
    <property type="project" value="TreeGrafter"/>
</dbReference>
<evidence type="ECO:0000256" key="7">
    <source>
        <dbReference type="SAM" id="MobiDB-lite"/>
    </source>
</evidence>
<reference evidence="9" key="1">
    <citation type="submission" date="2019-05" db="EMBL/GenBank/DDBJ databases">
        <title>Annotation for the trematode Fasciolopsis buski.</title>
        <authorList>
            <person name="Choi Y.-J."/>
        </authorList>
    </citation>
    <scope>NUCLEOTIDE SEQUENCE</scope>
    <source>
        <strain evidence="9">HT</strain>
        <tissue evidence="9">Whole worm</tissue>
    </source>
</reference>
<feature type="coiled-coil region" evidence="6">
    <location>
        <begin position="320"/>
        <end position="354"/>
    </location>
</feature>
<evidence type="ECO:0000256" key="5">
    <source>
        <dbReference type="ARBA" id="ARBA00023242"/>
    </source>
</evidence>
<comment type="subcellular location">
    <subcellularLocation>
        <location evidence="1">Endoplasmic reticulum membrane</location>
        <topology evidence="1">Single-pass type II membrane protein</topology>
    </subcellularLocation>
</comment>
<dbReference type="GO" id="GO:0000981">
    <property type="term" value="F:DNA-binding transcription factor activity, RNA polymerase II-specific"/>
    <property type="evidence" value="ECO:0007669"/>
    <property type="project" value="TreeGrafter"/>
</dbReference>
<dbReference type="OrthoDB" id="674948at2759"/>
<dbReference type="PROSITE" id="PS00036">
    <property type="entry name" value="BZIP_BASIC"/>
    <property type="match status" value="1"/>
</dbReference>
<sequence>METTQIFHEIPQSNVRFPVLFTGSKGIDLGFQDTPETPISSPEPVQFLALSPTISSLDHQEVVATANSLDSVIGTNTATEATDLFSFELESNGIPADLKNISDSSVLDEDCWFDLIDTSNVSGELNDIQLSPIPQTTSALEPVQPTMSKLQLIRPITDLCPSIPCPTPSVVFPTKSKPEHRRERKTSPSVRLKLSDIEDFDAEDLELDFAGDRENEDGLSDSDSTDSPHKIDRAALVRPHAGSITWPKKYLHNEDIINGKPGQRVQLSTEEIKMLRAMGVQMPARFPLNQVQERALRTVRRKIRNKLSAQASRARRQEYVADLEYRVQLSDKENERLRRQVAHLQNDKRDLIAHVRRLRSYVAKFLYKDEKTTLLPLFTRPVRESNHSMKSATQAATAAAGGTSLLIVTFMILGWTAPVLVSPSKNASSHTISAAQPNSVFAYFPGESFRR</sequence>
<organism evidence="9 10">
    <name type="scientific">Fasciolopsis buskii</name>
    <dbReference type="NCBI Taxonomy" id="27845"/>
    <lineage>
        <taxon>Eukaryota</taxon>
        <taxon>Metazoa</taxon>
        <taxon>Spiralia</taxon>
        <taxon>Lophotrochozoa</taxon>
        <taxon>Platyhelminthes</taxon>
        <taxon>Trematoda</taxon>
        <taxon>Digenea</taxon>
        <taxon>Plagiorchiida</taxon>
        <taxon>Echinostomata</taxon>
        <taxon>Echinostomatoidea</taxon>
        <taxon>Fasciolidae</taxon>
        <taxon>Fasciolopsis</taxon>
    </lineage>
</organism>
<keyword evidence="6" id="KW-0175">Coiled coil</keyword>
<evidence type="ECO:0000256" key="3">
    <source>
        <dbReference type="ARBA" id="ARBA00023125"/>
    </source>
</evidence>
<keyword evidence="3" id="KW-0238">DNA-binding</keyword>
<dbReference type="PROSITE" id="PS50217">
    <property type="entry name" value="BZIP"/>
    <property type="match status" value="1"/>
</dbReference>
<keyword evidence="2" id="KW-0805">Transcription regulation</keyword>
<dbReference type="EMBL" id="LUCM01001157">
    <property type="protein sequence ID" value="KAA0199387.1"/>
    <property type="molecule type" value="Genomic_DNA"/>
</dbReference>
<comment type="caution">
    <text evidence="9">The sequence shown here is derived from an EMBL/GenBank/DDBJ whole genome shotgun (WGS) entry which is preliminary data.</text>
</comment>
<gene>
    <name evidence="9" type="ORF">FBUS_03560</name>
</gene>
<keyword evidence="4" id="KW-0804">Transcription</keyword>
<evidence type="ECO:0000256" key="1">
    <source>
        <dbReference type="ARBA" id="ARBA00004648"/>
    </source>
</evidence>
<dbReference type="AlphaFoldDB" id="A0A8E0S1T4"/>
<dbReference type="PANTHER" id="PTHR45996">
    <property type="entry name" value="AGAP001464-PB"/>
    <property type="match status" value="1"/>
</dbReference>
<evidence type="ECO:0000256" key="4">
    <source>
        <dbReference type="ARBA" id="ARBA00023163"/>
    </source>
</evidence>
<evidence type="ECO:0000256" key="6">
    <source>
        <dbReference type="SAM" id="Coils"/>
    </source>
</evidence>
<dbReference type="GO" id="GO:0005634">
    <property type="term" value="C:nucleus"/>
    <property type="evidence" value="ECO:0007669"/>
    <property type="project" value="TreeGrafter"/>
</dbReference>
<feature type="compositionally biased region" description="Acidic residues" evidence="7">
    <location>
        <begin position="210"/>
        <end position="224"/>
    </location>
</feature>
<evidence type="ECO:0000256" key="2">
    <source>
        <dbReference type="ARBA" id="ARBA00023015"/>
    </source>
</evidence>